<proteinExistence type="predicted"/>
<dbReference type="Pfam" id="PF01695">
    <property type="entry name" value="IstB_IS21"/>
    <property type="match status" value="1"/>
</dbReference>
<accession>A0ABS4JDF0</accession>
<feature type="domain" description="IstB-like ATP-binding" evidence="1">
    <location>
        <begin position="126"/>
        <end position="280"/>
    </location>
</feature>
<organism evidence="2 3">
    <name type="scientific">Paenibacillus shirakamiensis</name>
    <dbReference type="NCBI Taxonomy" id="1265935"/>
    <lineage>
        <taxon>Bacteria</taxon>
        <taxon>Bacillati</taxon>
        <taxon>Bacillota</taxon>
        <taxon>Bacilli</taxon>
        <taxon>Bacillales</taxon>
        <taxon>Paenibacillaceae</taxon>
        <taxon>Paenibacillus</taxon>
    </lineage>
</organism>
<comment type="caution">
    <text evidence="2">The sequence shown here is derived from an EMBL/GenBank/DDBJ whole genome shotgun (WGS) entry which is preliminary data.</text>
</comment>
<reference evidence="2 3" key="1">
    <citation type="submission" date="2021-03" db="EMBL/GenBank/DDBJ databases">
        <title>Genomic Encyclopedia of Type Strains, Phase IV (KMG-IV): sequencing the most valuable type-strain genomes for metagenomic binning, comparative biology and taxonomic classification.</title>
        <authorList>
            <person name="Goeker M."/>
        </authorList>
    </citation>
    <scope>NUCLEOTIDE SEQUENCE [LARGE SCALE GENOMIC DNA]</scope>
    <source>
        <strain evidence="2 3">DSM 26806</strain>
    </source>
</reference>
<dbReference type="SUPFAM" id="SSF52540">
    <property type="entry name" value="P-loop containing nucleoside triphosphate hydrolases"/>
    <property type="match status" value="1"/>
</dbReference>
<dbReference type="Gene3D" id="3.40.50.300">
    <property type="entry name" value="P-loop containing nucleotide triphosphate hydrolases"/>
    <property type="match status" value="1"/>
</dbReference>
<dbReference type="EMBL" id="JAGGLD010000001">
    <property type="protein sequence ID" value="MBP1999729.1"/>
    <property type="molecule type" value="Genomic_DNA"/>
</dbReference>
<dbReference type="PANTHER" id="PTHR30050:SF4">
    <property type="entry name" value="ATP-BINDING PROTEIN RV3427C IN INSERTION SEQUENCE-RELATED"/>
    <property type="match status" value="1"/>
</dbReference>
<dbReference type="InterPro" id="IPR002611">
    <property type="entry name" value="IstB_ATP-bd"/>
</dbReference>
<dbReference type="InterPro" id="IPR027417">
    <property type="entry name" value="P-loop_NTPase"/>
</dbReference>
<keyword evidence="3" id="KW-1185">Reference proteome</keyword>
<dbReference type="Proteomes" id="UP001519288">
    <property type="component" value="Unassembled WGS sequence"/>
</dbReference>
<sequence length="285" mass="32914">MAVNLLKPEDMIAALPESITNLLYSDNPPWTHWGCCIHCRKFLSYNEYTILGRTRKFKIHCDCEIEHDRQQKIIEERRKKTLEVQKVFSRLNLIPDSLLNAGFKNFQTRPGSEKCYDIAKDFYRNFENEQMGYVFFGTPGNGKSHLSRAVQRSLDADGYPTLFLDWPKISDLARKAIKDEKINIGAIVKAAIDVDLLVLDDIGTGHLTDYEFKTVAFPIINGRQGKKTLFTSNLSPDRLEEWFARDKDNRPLDVDGRCIDRIIGSCKFVLNKATSYRRERARIIE</sequence>
<evidence type="ECO:0000259" key="1">
    <source>
        <dbReference type="Pfam" id="PF01695"/>
    </source>
</evidence>
<dbReference type="RefSeq" id="WP_209859227.1">
    <property type="nucleotide sequence ID" value="NZ_JAGGLD010000001.1"/>
</dbReference>
<protein>
    <submittedName>
        <fullName evidence="2">DNA replication protein DnaC</fullName>
    </submittedName>
</protein>
<dbReference type="PANTHER" id="PTHR30050">
    <property type="entry name" value="CHROMOSOMAL REPLICATION INITIATOR PROTEIN DNAA"/>
    <property type="match status" value="1"/>
</dbReference>
<name>A0ABS4JDF0_9BACL</name>
<gene>
    <name evidence="2" type="ORF">J2Z69_000748</name>
</gene>
<evidence type="ECO:0000313" key="3">
    <source>
        <dbReference type="Proteomes" id="UP001519288"/>
    </source>
</evidence>
<evidence type="ECO:0000313" key="2">
    <source>
        <dbReference type="EMBL" id="MBP1999729.1"/>
    </source>
</evidence>